<evidence type="ECO:0000313" key="1">
    <source>
        <dbReference type="EMBL" id="KAF5811934.1"/>
    </source>
</evidence>
<protein>
    <submittedName>
        <fullName evidence="1">Uncharacterized protein</fullName>
    </submittedName>
</protein>
<gene>
    <name evidence="1" type="ORF">HanXRQr2_Chr04g0187041</name>
</gene>
<name>A0A9K3JBJ0_HELAN</name>
<accession>A0A9K3JBJ0</accession>
<reference evidence="1" key="2">
    <citation type="submission" date="2020-06" db="EMBL/GenBank/DDBJ databases">
        <title>Helianthus annuus Genome sequencing and assembly Release 2.</title>
        <authorList>
            <person name="Gouzy J."/>
            <person name="Langlade N."/>
            <person name="Munos S."/>
        </authorList>
    </citation>
    <scope>NUCLEOTIDE SEQUENCE</scope>
    <source>
        <tissue evidence="1">Leaves</tissue>
    </source>
</reference>
<comment type="caution">
    <text evidence="1">The sequence shown here is derived from an EMBL/GenBank/DDBJ whole genome shotgun (WGS) entry which is preliminary data.</text>
</comment>
<proteinExistence type="predicted"/>
<dbReference type="EMBL" id="MNCJ02000319">
    <property type="protein sequence ID" value="KAF5811934.1"/>
    <property type="molecule type" value="Genomic_DNA"/>
</dbReference>
<dbReference type="AlphaFoldDB" id="A0A9K3JBJ0"/>
<dbReference type="Proteomes" id="UP000215914">
    <property type="component" value="Unassembled WGS sequence"/>
</dbReference>
<evidence type="ECO:0000313" key="2">
    <source>
        <dbReference type="Proteomes" id="UP000215914"/>
    </source>
</evidence>
<sequence>MKSSLYDLIEELLVTWVRADIWNPILEEVRHLLSRVLVLVLPLMELLPVVDKNVPVIVVHLLHRVQLAAHPPSVYLI</sequence>
<dbReference type="Gramene" id="mRNA:HanXRQr2_Chr04g0187041">
    <property type="protein sequence ID" value="mRNA:HanXRQr2_Chr04g0187041"/>
    <property type="gene ID" value="HanXRQr2_Chr04g0187041"/>
</dbReference>
<reference evidence="1" key="1">
    <citation type="journal article" date="2017" name="Nature">
        <title>The sunflower genome provides insights into oil metabolism, flowering and Asterid evolution.</title>
        <authorList>
            <person name="Badouin H."/>
            <person name="Gouzy J."/>
            <person name="Grassa C.J."/>
            <person name="Murat F."/>
            <person name="Staton S.E."/>
            <person name="Cottret L."/>
            <person name="Lelandais-Briere C."/>
            <person name="Owens G.L."/>
            <person name="Carrere S."/>
            <person name="Mayjonade B."/>
            <person name="Legrand L."/>
            <person name="Gill N."/>
            <person name="Kane N.C."/>
            <person name="Bowers J.E."/>
            <person name="Hubner S."/>
            <person name="Bellec A."/>
            <person name="Berard A."/>
            <person name="Berges H."/>
            <person name="Blanchet N."/>
            <person name="Boniface M.C."/>
            <person name="Brunel D."/>
            <person name="Catrice O."/>
            <person name="Chaidir N."/>
            <person name="Claudel C."/>
            <person name="Donnadieu C."/>
            <person name="Faraut T."/>
            <person name="Fievet G."/>
            <person name="Helmstetter N."/>
            <person name="King M."/>
            <person name="Knapp S.J."/>
            <person name="Lai Z."/>
            <person name="Le Paslier M.C."/>
            <person name="Lippi Y."/>
            <person name="Lorenzon L."/>
            <person name="Mandel J.R."/>
            <person name="Marage G."/>
            <person name="Marchand G."/>
            <person name="Marquand E."/>
            <person name="Bret-Mestries E."/>
            <person name="Morien E."/>
            <person name="Nambeesan S."/>
            <person name="Nguyen T."/>
            <person name="Pegot-Espagnet P."/>
            <person name="Pouilly N."/>
            <person name="Raftis F."/>
            <person name="Sallet E."/>
            <person name="Schiex T."/>
            <person name="Thomas J."/>
            <person name="Vandecasteele C."/>
            <person name="Vares D."/>
            <person name="Vear F."/>
            <person name="Vautrin S."/>
            <person name="Crespi M."/>
            <person name="Mangin B."/>
            <person name="Burke J.M."/>
            <person name="Salse J."/>
            <person name="Munos S."/>
            <person name="Vincourt P."/>
            <person name="Rieseberg L.H."/>
            <person name="Langlade N.B."/>
        </authorList>
    </citation>
    <scope>NUCLEOTIDE SEQUENCE</scope>
    <source>
        <tissue evidence="1">Leaves</tissue>
    </source>
</reference>
<organism evidence="1 2">
    <name type="scientific">Helianthus annuus</name>
    <name type="common">Common sunflower</name>
    <dbReference type="NCBI Taxonomy" id="4232"/>
    <lineage>
        <taxon>Eukaryota</taxon>
        <taxon>Viridiplantae</taxon>
        <taxon>Streptophyta</taxon>
        <taxon>Embryophyta</taxon>
        <taxon>Tracheophyta</taxon>
        <taxon>Spermatophyta</taxon>
        <taxon>Magnoliopsida</taxon>
        <taxon>eudicotyledons</taxon>
        <taxon>Gunneridae</taxon>
        <taxon>Pentapetalae</taxon>
        <taxon>asterids</taxon>
        <taxon>campanulids</taxon>
        <taxon>Asterales</taxon>
        <taxon>Asteraceae</taxon>
        <taxon>Asteroideae</taxon>
        <taxon>Heliantheae alliance</taxon>
        <taxon>Heliantheae</taxon>
        <taxon>Helianthus</taxon>
    </lineage>
</organism>
<keyword evidence="2" id="KW-1185">Reference proteome</keyword>